<dbReference type="PANTHER" id="PTHR11848">
    <property type="entry name" value="TGF-BETA FAMILY"/>
    <property type="match status" value="1"/>
</dbReference>
<accession>A0A8R1DFI1</accession>
<feature type="compositionally biased region" description="Basic and acidic residues" evidence="7">
    <location>
        <begin position="1"/>
        <end position="18"/>
    </location>
</feature>
<feature type="domain" description="TGF-beta family profile" evidence="8">
    <location>
        <begin position="161"/>
        <end position="285"/>
    </location>
</feature>
<dbReference type="Proteomes" id="UP000005237">
    <property type="component" value="Unassembled WGS sequence"/>
</dbReference>
<dbReference type="EnsemblMetazoa" id="CJA00950.1">
    <property type="protein sequence ID" value="CJA00950.1"/>
    <property type="gene ID" value="WBGene00120154"/>
</dbReference>
<evidence type="ECO:0000256" key="3">
    <source>
        <dbReference type="ARBA" id="ARBA00022525"/>
    </source>
</evidence>
<dbReference type="PANTHER" id="PTHR11848:SF303">
    <property type="entry name" value="DAUER LARVA DEVELOPMENT REGULATORY GROWTH FACTOR DAF-7"/>
    <property type="match status" value="1"/>
</dbReference>
<dbReference type="PROSITE" id="PS00250">
    <property type="entry name" value="TGF_BETA_1"/>
    <property type="match status" value="1"/>
</dbReference>
<dbReference type="InterPro" id="IPR029034">
    <property type="entry name" value="Cystine-knot_cytokine"/>
</dbReference>
<keyword evidence="10" id="KW-1185">Reference proteome</keyword>
<dbReference type="OMA" id="TEQCASC"/>
<name>A0A8R1DFI1_CAEJA</name>
<dbReference type="InterPro" id="IPR017948">
    <property type="entry name" value="TGFb_CS"/>
</dbReference>
<dbReference type="Gene3D" id="2.10.90.10">
    <property type="entry name" value="Cystine-knot cytokines"/>
    <property type="match status" value="1"/>
</dbReference>
<dbReference type="GO" id="GO:0005125">
    <property type="term" value="F:cytokine activity"/>
    <property type="evidence" value="ECO:0007669"/>
    <property type="project" value="TreeGrafter"/>
</dbReference>
<comment type="similarity">
    <text evidence="2 6">Belongs to the TGF-beta family.</text>
</comment>
<dbReference type="InterPro" id="IPR015615">
    <property type="entry name" value="TGF-beta-rel"/>
</dbReference>
<feature type="region of interest" description="Disordered" evidence="7">
    <location>
        <begin position="1"/>
        <end position="28"/>
    </location>
</feature>
<reference evidence="9" key="2">
    <citation type="submission" date="2022-06" db="UniProtKB">
        <authorList>
            <consortium name="EnsemblMetazoa"/>
        </authorList>
    </citation>
    <scope>IDENTIFICATION</scope>
    <source>
        <strain evidence="9">DF5081</strain>
    </source>
</reference>
<sequence>MLAQKLSEEESNDGKETETSFVIATDPSAGEDPSQLIASFDVSDFLDQKTLLKASLSVKLNLPKHETHKKEVTVQIYEKTEDGTLDKMFTTQKVSALGKSRISLAIPTDVVSRFLYSNSQIFGIFVSAQVNGHNVAIHPQQTSDDSENMILQLTFIKTDQRTRRSHTPMCSARKPSEGCCLYDMLVDFEKIEWSWIISPKRFNAYLCRGQCSTNAHQPVLTDTGHTKILKVSHRMGSENKHYFENVGTCCHPIHYDYVQLIYINREGSVAVAKVNGMMATRCGCT</sequence>
<keyword evidence="4 6" id="KW-0339">Growth factor</keyword>
<reference evidence="10" key="1">
    <citation type="submission" date="2010-08" db="EMBL/GenBank/DDBJ databases">
        <authorList>
            <consortium name="Caenorhabditis japonica Sequencing Consortium"/>
            <person name="Wilson R.K."/>
        </authorList>
    </citation>
    <scope>NUCLEOTIDE SEQUENCE [LARGE SCALE GENOMIC DNA]</scope>
    <source>
        <strain evidence="10">DF5081</strain>
    </source>
</reference>
<dbReference type="SUPFAM" id="SSF57501">
    <property type="entry name" value="Cystine-knot cytokines"/>
    <property type="match status" value="1"/>
</dbReference>
<evidence type="ECO:0000256" key="4">
    <source>
        <dbReference type="ARBA" id="ARBA00023030"/>
    </source>
</evidence>
<evidence type="ECO:0000313" key="10">
    <source>
        <dbReference type="Proteomes" id="UP000005237"/>
    </source>
</evidence>
<evidence type="ECO:0000256" key="5">
    <source>
        <dbReference type="ARBA" id="ARBA00023157"/>
    </source>
</evidence>
<evidence type="ECO:0000256" key="6">
    <source>
        <dbReference type="RuleBase" id="RU000354"/>
    </source>
</evidence>
<evidence type="ECO:0000256" key="1">
    <source>
        <dbReference type="ARBA" id="ARBA00004613"/>
    </source>
</evidence>
<dbReference type="PROSITE" id="PS51362">
    <property type="entry name" value="TGF_BETA_2"/>
    <property type="match status" value="1"/>
</dbReference>
<proteinExistence type="inferred from homology"/>
<evidence type="ECO:0000256" key="7">
    <source>
        <dbReference type="SAM" id="MobiDB-lite"/>
    </source>
</evidence>
<dbReference type="SMART" id="SM00204">
    <property type="entry name" value="TGFB"/>
    <property type="match status" value="1"/>
</dbReference>
<dbReference type="Pfam" id="PF00019">
    <property type="entry name" value="TGF_beta"/>
    <property type="match status" value="1"/>
</dbReference>
<dbReference type="InterPro" id="IPR001839">
    <property type="entry name" value="TGF-b_C"/>
</dbReference>
<dbReference type="GO" id="GO:0008083">
    <property type="term" value="F:growth factor activity"/>
    <property type="evidence" value="ECO:0007669"/>
    <property type="project" value="UniProtKB-KW"/>
</dbReference>
<comment type="subcellular location">
    <subcellularLocation>
        <location evidence="1">Secreted</location>
    </subcellularLocation>
</comment>
<dbReference type="AlphaFoldDB" id="A0A8R1DFI1"/>
<evidence type="ECO:0000259" key="8">
    <source>
        <dbReference type="PROSITE" id="PS51362"/>
    </source>
</evidence>
<dbReference type="GO" id="GO:0005615">
    <property type="term" value="C:extracellular space"/>
    <property type="evidence" value="ECO:0007669"/>
    <property type="project" value="TreeGrafter"/>
</dbReference>
<keyword evidence="5" id="KW-1015">Disulfide bond</keyword>
<evidence type="ECO:0000256" key="2">
    <source>
        <dbReference type="ARBA" id="ARBA00006656"/>
    </source>
</evidence>
<evidence type="ECO:0000313" key="9">
    <source>
        <dbReference type="EnsemblMetazoa" id="CJA00950.1"/>
    </source>
</evidence>
<keyword evidence="3" id="KW-0964">Secreted</keyword>
<organism evidence="9 10">
    <name type="scientific">Caenorhabditis japonica</name>
    <dbReference type="NCBI Taxonomy" id="281687"/>
    <lineage>
        <taxon>Eukaryota</taxon>
        <taxon>Metazoa</taxon>
        <taxon>Ecdysozoa</taxon>
        <taxon>Nematoda</taxon>
        <taxon>Chromadorea</taxon>
        <taxon>Rhabditida</taxon>
        <taxon>Rhabditina</taxon>
        <taxon>Rhabditomorpha</taxon>
        <taxon>Rhabditoidea</taxon>
        <taxon>Rhabditidae</taxon>
        <taxon>Peloderinae</taxon>
        <taxon>Caenorhabditis</taxon>
    </lineage>
</organism>
<protein>
    <submittedName>
        <fullName evidence="9">TGF_BETA_2 domain-containing protein</fullName>
    </submittedName>
</protein>